<proteinExistence type="predicted"/>
<protein>
    <submittedName>
        <fullName evidence="1">Uncharacterized protein</fullName>
    </submittedName>
</protein>
<dbReference type="Proteomes" id="UP000019804">
    <property type="component" value="Unassembled WGS sequence"/>
</dbReference>
<dbReference type="GeneID" id="63694205"/>
<sequence>MTYLIRYIICGASFPRHETGSISVSWLQEYRAVYYTSPSLSEVRLSGVGLRRSTDKTDYFTVPVGESERRDNEGHLPIDARVLKDEDGQYGFVFHDACWLLVKESKEERSLWTD</sequence>
<dbReference type="OrthoDB" id="5273847at2759"/>
<reference evidence="2" key="1">
    <citation type="journal article" date="2014" name="Nat. Commun.">
        <title>Genomic adaptations of the halophilic Dead Sea filamentous fungus Eurotium rubrum.</title>
        <authorList>
            <person name="Kis-Papo T."/>
            <person name="Weig A.R."/>
            <person name="Riley R."/>
            <person name="Persoh D."/>
            <person name="Salamov A."/>
            <person name="Sun H."/>
            <person name="Lipzen A."/>
            <person name="Wasser S.P."/>
            <person name="Rambold G."/>
            <person name="Grigoriev I.V."/>
            <person name="Nevo E."/>
        </authorList>
    </citation>
    <scope>NUCLEOTIDE SEQUENCE [LARGE SCALE GENOMIC DNA]</scope>
    <source>
        <strain evidence="2">CBS 135680</strain>
    </source>
</reference>
<dbReference type="RefSeq" id="XP_040637968.1">
    <property type="nucleotide sequence ID" value="XM_040779081.1"/>
</dbReference>
<dbReference type="HOGENOM" id="CLU_2120617_0_0_1"/>
<keyword evidence="2" id="KW-1185">Reference proteome</keyword>
<gene>
    <name evidence="1" type="ORF">EURHEDRAFT_378543</name>
</gene>
<name>A0A017SDG6_ASPRC</name>
<dbReference type="AlphaFoldDB" id="A0A017SDG6"/>
<evidence type="ECO:0000313" key="2">
    <source>
        <dbReference type="Proteomes" id="UP000019804"/>
    </source>
</evidence>
<dbReference type="EMBL" id="KK088427">
    <property type="protein sequence ID" value="EYE94280.1"/>
    <property type="molecule type" value="Genomic_DNA"/>
</dbReference>
<evidence type="ECO:0000313" key="1">
    <source>
        <dbReference type="EMBL" id="EYE94280.1"/>
    </source>
</evidence>
<accession>A0A017SDG6</accession>
<organism evidence="1 2">
    <name type="scientific">Aspergillus ruber (strain CBS 135680)</name>
    <dbReference type="NCBI Taxonomy" id="1388766"/>
    <lineage>
        <taxon>Eukaryota</taxon>
        <taxon>Fungi</taxon>
        <taxon>Dikarya</taxon>
        <taxon>Ascomycota</taxon>
        <taxon>Pezizomycotina</taxon>
        <taxon>Eurotiomycetes</taxon>
        <taxon>Eurotiomycetidae</taxon>
        <taxon>Eurotiales</taxon>
        <taxon>Aspergillaceae</taxon>
        <taxon>Aspergillus</taxon>
        <taxon>Aspergillus subgen. Aspergillus</taxon>
    </lineage>
</organism>